<comment type="caution">
    <text evidence="1">The sequence shown here is derived from an EMBL/GenBank/DDBJ whole genome shotgun (WGS) entry which is preliminary data.</text>
</comment>
<gene>
    <name evidence="1" type="ORF">GW587_04120</name>
</gene>
<dbReference type="EMBL" id="JAADJT010000001">
    <property type="protein sequence ID" value="NGZ83448.1"/>
    <property type="molecule type" value="Genomic_DNA"/>
</dbReference>
<sequence length="69" mass="7047">MSTCSRCGASFSCAMADADPSAPAQPCWCTYLPAALPVPSAPGASCWCPACLKQHIAAQHTIATPQTPP</sequence>
<accession>A0ABX0FG04</accession>
<name>A0ABX0FG04_9BURK</name>
<proteinExistence type="predicted"/>
<evidence type="ECO:0000313" key="2">
    <source>
        <dbReference type="Proteomes" id="UP000666369"/>
    </source>
</evidence>
<protein>
    <recommendedName>
        <fullName evidence="3">Cysteine-rich CWC family protein</fullName>
    </recommendedName>
</protein>
<keyword evidence="2" id="KW-1185">Reference proteome</keyword>
<dbReference type="Proteomes" id="UP000666369">
    <property type="component" value="Unassembled WGS sequence"/>
</dbReference>
<evidence type="ECO:0000313" key="1">
    <source>
        <dbReference type="EMBL" id="NGZ83448.1"/>
    </source>
</evidence>
<dbReference type="Pfam" id="PF14375">
    <property type="entry name" value="Cys_rich_CWC"/>
    <property type="match status" value="1"/>
</dbReference>
<dbReference type="InterPro" id="IPR032720">
    <property type="entry name" value="Cys_rich_CWC"/>
</dbReference>
<dbReference type="RefSeq" id="WP_166098808.1">
    <property type="nucleotide sequence ID" value="NZ_JAADJT010000001.1"/>
</dbReference>
<evidence type="ECO:0008006" key="3">
    <source>
        <dbReference type="Google" id="ProtNLM"/>
    </source>
</evidence>
<reference evidence="2" key="1">
    <citation type="submission" date="2023-07" db="EMBL/GenBank/DDBJ databases">
        <title>Duganella aceri sp. nov., isolated from tree sap.</title>
        <authorList>
            <person name="Kim I.S."/>
        </authorList>
    </citation>
    <scope>NUCLEOTIDE SEQUENCE [LARGE SCALE GENOMIC DNA]</scope>
    <source>
        <strain evidence="2">SAP-35</strain>
    </source>
</reference>
<organism evidence="1 2">
    <name type="scientific">Duganella aceris</name>
    <dbReference type="NCBI Taxonomy" id="2703883"/>
    <lineage>
        <taxon>Bacteria</taxon>
        <taxon>Pseudomonadati</taxon>
        <taxon>Pseudomonadota</taxon>
        <taxon>Betaproteobacteria</taxon>
        <taxon>Burkholderiales</taxon>
        <taxon>Oxalobacteraceae</taxon>
        <taxon>Telluria group</taxon>
        <taxon>Duganella</taxon>
    </lineage>
</organism>